<dbReference type="PANTHER" id="PTHR11214">
    <property type="entry name" value="BETA-1,3-N-ACETYLGLUCOSAMINYLTRANSFERASE"/>
    <property type="match status" value="1"/>
</dbReference>
<dbReference type="Pfam" id="PF01762">
    <property type="entry name" value="Galactosyl_T"/>
    <property type="match status" value="1"/>
</dbReference>
<dbReference type="EMBL" id="JADGIZ020000005">
    <property type="protein sequence ID" value="KAL2918698.1"/>
    <property type="molecule type" value="Genomic_DNA"/>
</dbReference>
<organism evidence="11 12">
    <name type="scientific">Polyrhizophydium stewartii</name>
    <dbReference type="NCBI Taxonomy" id="2732419"/>
    <lineage>
        <taxon>Eukaryota</taxon>
        <taxon>Fungi</taxon>
        <taxon>Fungi incertae sedis</taxon>
        <taxon>Chytridiomycota</taxon>
        <taxon>Chytridiomycota incertae sedis</taxon>
        <taxon>Chytridiomycetes</taxon>
        <taxon>Rhizophydiales</taxon>
        <taxon>Rhizophydiales incertae sedis</taxon>
        <taxon>Polyrhizophydium</taxon>
    </lineage>
</organism>
<comment type="subcellular location">
    <subcellularLocation>
        <location evidence="1 10">Golgi apparatus membrane</location>
        <topology evidence="1 10">Single-pass type II membrane protein</topology>
    </subcellularLocation>
</comment>
<evidence type="ECO:0000256" key="2">
    <source>
        <dbReference type="ARBA" id="ARBA00008661"/>
    </source>
</evidence>
<dbReference type="InterPro" id="IPR002659">
    <property type="entry name" value="Glyco_trans_31"/>
</dbReference>
<evidence type="ECO:0000256" key="5">
    <source>
        <dbReference type="ARBA" id="ARBA00022692"/>
    </source>
</evidence>
<dbReference type="PANTHER" id="PTHR11214:SF351">
    <property type="entry name" value="BETA-1,3-GALACTOSYLTRANSFERASE PVG3"/>
    <property type="match status" value="1"/>
</dbReference>
<keyword evidence="7" id="KW-1133">Transmembrane helix</keyword>
<dbReference type="Proteomes" id="UP001527925">
    <property type="component" value="Unassembled WGS sequence"/>
</dbReference>
<evidence type="ECO:0000256" key="6">
    <source>
        <dbReference type="ARBA" id="ARBA00022968"/>
    </source>
</evidence>
<sequence>MVSASFNPAAPTTTDARPRAAVLEPSPVLVADPAPRTVFVGLFTTAAKLHRRSLIRATCARLAPPDVEFRFVVGRPKEPELALQAEFEQSAHGDMLVLDCDENMNDGKTFTYFTHIGRAFKSGDFRFVMKADDDAWLDLRNLAAWLRTMPEKGVYFGREVPRFGFMAGMGYGVSLDVARAVATADIPDSIRIGQEDASFATLLYRLKLIEHWTTDKAEAFYDSPQSKEGWAHPYTDNTILIHRLKRDDWFLETADHFMPRDKHVLKELRKPRVVPGARRGVTGAWGDG</sequence>
<name>A0ABR4NGP3_9FUNG</name>
<evidence type="ECO:0000313" key="12">
    <source>
        <dbReference type="Proteomes" id="UP001527925"/>
    </source>
</evidence>
<keyword evidence="8 10" id="KW-0333">Golgi apparatus</keyword>
<keyword evidence="4" id="KW-0808">Transferase</keyword>
<keyword evidence="12" id="KW-1185">Reference proteome</keyword>
<keyword evidence="3 10" id="KW-0328">Glycosyltransferase</keyword>
<evidence type="ECO:0000256" key="8">
    <source>
        <dbReference type="ARBA" id="ARBA00023034"/>
    </source>
</evidence>
<keyword evidence="6" id="KW-0735">Signal-anchor</keyword>
<dbReference type="Gene3D" id="3.90.550.50">
    <property type="match status" value="1"/>
</dbReference>
<keyword evidence="5" id="KW-0812">Transmembrane</keyword>
<accession>A0ABR4NGP3</accession>
<evidence type="ECO:0000313" key="11">
    <source>
        <dbReference type="EMBL" id="KAL2918698.1"/>
    </source>
</evidence>
<evidence type="ECO:0000256" key="9">
    <source>
        <dbReference type="ARBA" id="ARBA00023136"/>
    </source>
</evidence>
<evidence type="ECO:0000256" key="7">
    <source>
        <dbReference type="ARBA" id="ARBA00022989"/>
    </source>
</evidence>
<protein>
    <recommendedName>
        <fullName evidence="10">Hexosyltransferase</fullName>
        <ecNumber evidence="10">2.4.1.-</ecNumber>
    </recommendedName>
</protein>
<reference evidence="11 12" key="1">
    <citation type="submission" date="2023-09" db="EMBL/GenBank/DDBJ databases">
        <title>Pangenome analysis of Batrachochytrium dendrobatidis and related Chytrids.</title>
        <authorList>
            <person name="Yacoub M.N."/>
            <person name="Stajich J.E."/>
            <person name="James T.Y."/>
        </authorList>
    </citation>
    <scope>NUCLEOTIDE SEQUENCE [LARGE SCALE GENOMIC DNA]</scope>
    <source>
        <strain evidence="11 12">JEL0888</strain>
    </source>
</reference>
<proteinExistence type="inferred from homology"/>
<evidence type="ECO:0000256" key="1">
    <source>
        <dbReference type="ARBA" id="ARBA00004323"/>
    </source>
</evidence>
<dbReference type="EC" id="2.4.1.-" evidence="10"/>
<evidence type="ECO:0000256" key="3">
    <source>
        <dbReference type="ARBA" id="ARBA00022676"/>
    </source>
</evidence>
<gene>
    <name evidence="11" type="ORF">HK105_201532</name>
</gene>
<keyword evidence="9" id="KW-0472">Membrane</keyword>
<evidence type="ECO:0000256" key="4">
    <source>
        <dbReference type="ARBA" id="ARBA00022679"/>
    </source>
</evidence>
<evidence type="ECO:0000256" key="10">
    <source>
        <dbReference type="RuleBase" id="RU363063"/>
    </source>
</evidence>
<comment type="caution">
    <text evidence="11">The sequence shown here is derived from an EMBL/GenBank/DDBJ whole genome shotgun (WGS) entry which is preliminary data.</text>
</comment>
<comment type="similarity">
    <text evidence="2 10">Belongs to the glycosyltransferase 31 family.</text>
</comment>